<evidence type="ECO:0000259" key="1">
    <source>
        <dbReference type="PROSITE" id="PS50181"/>
    </source>
</evidence>
<dbReference type="Proteomes" id="UP001432322">
    <property type="component" value="Unassembled WGS sequence"/>
</dbReference>
<dbReference type="Pfam" id="PF00646">
    <property type="entry name" value="F-box"/>
    <property type="match status" value="1"/>
</dbReference>
<accession>A0AAV5USL7</accession>
<gene>
    <name evidence="2" type="ORF">PFISCL1PPCAC_534</name>
</gene>
<evidence type="ECO:0000313" key="3">
    <source>
        <dbReference type="Proteomes" id="UP001432322"/>
    </source>
</evidence>
<keyword evidence="3" id="KW-1185">Reference proteome</keyword>
<proteinExistence type="predicted"/>
<feature type="non-terminal residue" evidence="2">
    <location>
        <position position="1"/>
    </location>
</feature>
<reference evidence="2" key="1">
    <citation type="submission" date="2023-10" db="EMBL/GenBank/DDBJ databases">
        <title>Genome assembly of Pristionchus species.</title>
        <authorList>
            <person name="Yoshida K."/>
            <person name="Sommer R.J."/>
        </authorList>
    </citation>
    <scope>NUCLEOTIDE SEQUENCE</scope>
    <source>
        <strain evidence="2">RS5133</strain>
    </source>
</reference>
<comment type="caution">
    <text evidence="2">The sequence shown here is derived from an EMBL/GenBank/DDBJ whole genome shotgun (WGS) entry which is preliminary data.</text>
</comment>
<feature type="domain" description="F-box" evidence="1">
    <location>
        <begin position="1"/>
        <end position="40"/>
    </location>
</feature>
<feature type="non-terminal residue" evidence="2">
    <location>
        <position position="127"/>
    </location>
</feature>
<sequence>LNLIDLPREMVDAIISFADKKSLFELREVCHATKQHVDSSAKNPTRKPSVGFMIKELKEPIDDVLFELTLWVECKIFLIPVMRYFKSLSYMGRYAELPKEKLMDLIDLMAEMLRGCSVNYLLISFEQ</sequence>
<name>A0AAV5USL7_9BILA</name>
<protein>
    <recommendedName>
        <fullName evidence="1">F-box domain-containing protein</fullName>
    </recommendedName>
</protein>
<organism evidence="2 3">
    <name type="scientific">Pristionchus fissidentatus</name>
    <dbReference type="NCBI Taxonomy" id="1538716"/>
    <lineage>
        <taxon>Eukaryota</taxon>
        <taxon>Metazoa</taxon>
        <taxon>Ecdysozoa</taxon>
        <taxon>Nematoda</taxon>
        <taxon>Chromadorea</taxon>
        <taxon>Rhabditida</taxon>
        <taxon>Rhabditina</taxon>
        <taxon>Diplogasteromorpha</taxon>
        <taxon>Diplogasteroidea</taxon>
        <taxon>Neodiplogasteridae</taxon>
        <taxon>Pristionchus</taxon>
    </lineage>
</organism>
<dbReference type="PROSITE" id="PS50181">
    <property type="entry name" value="FBOX"/>
    <property type="match status" value="1"/>
</dbReference>
<dbReference type="AlphaFoldDB" id="A0AAV5USL7"/>
<dbReference type="EMBL" id="BTSY01000001">
    <property type="protein sequence ID" value="GMT09237.1"/>
    <property type="molecule type" value="Genomic_DNA"/>
</dbReference>
<dbReference type="InterPro" id="IPR001810">
    <property type="entry name" value="F-box_dom"/>
</dbReference>
<evidence type="ECO:0000313" key="2">
    <source>
        <dbReference type="EMBL" id="GMT09237.1"/>
    </source>
</evidence>